<dbReference type="SMART" id="SM00369">
    <property type="entry name" value="LRR_TYP"/>
    <property type="match status" value="2"/>
</dbReference>
<dbReference type="AlphaFoldDB" id="A0A6J2VFX8"/>
<dbReference type="InParanoid" id="A0A6J2VFX8"/>
<organism evidence="3 4">
    <name type="scientific">Chanos chanos</name>
    <name type="common">Milkfish</name>
    <name type="synonym">Mugil chanos</name>
    <dbReference type="NCBI Taxonomy" id="29144"/>
    <lineage>
        <taxon>Eukaryota</taxon>
        <taxon>Metazoa</taxon>
        <taxon>Chordata</taxon>
        <taxon>Craniata</taxon>
        <taxon>Vertebrata</taxon>
        <taxon>Euteleostomi</taxon>
        <taxon>Actinopterygii</taxon>
        <taxon>Neopterygii</taxon>
        <taxon>Teleostei</taxon>
        <taxon>Ostariophysi</taxon>
        <taxon>Gonorynchiformes</taxon>
        <taxon>Chanidae</taxon>
        <taxon>Chanos</taxon>
    </lineage>
</organism>
<dbReference type="InterPro" id="IPR032675">
    <property type="entry name" value="LRR_dom_sf"/>
</dbReference>
<sequence>MAQAVAKVARRINSTVEEGKDSVDLSGCNLISFPDGVFKMLRSVTPNIHKITLANNELKALSSKFFSTFTHLRELDLQGNVLSKLPDELGVMEHLISINLSNNKFTIFPLGLTQVPSLQHINLEGNGIAELPLEKLSAMPALRCVDMRSNPLDKGSASVAQTSLSFELLTQ</sequence>
<dbReference type="PANTHER" id="PTHR48051:SF1">
    <property type="entry name" value="RAS SUPPRESSOR PROTEIN 1"/>
    <property type="match status" value="1"/>
</dbReference>
<dbReference type="PROSITE" id="PS51450">
    <property type="entry name" value="LRR"/>
    <property type="match status" value="1"/>
</dbReference>
<dbReference type="GeneID" id="115812390"/>
<keyword evidence="3" id="KW-1185">Reference proteome</keyword>
<dbReference type="SUPFAM" id="SSF52058">
    <property type="entry name" value="L domain-like"/>
    <property type="match status" value="1"/>
</dbReference>
<evidence type="ECO:0000313" key="3">
    <source>
        <dbReference type="Proteomes" id="UP000504632"/>
    </source>
</evidence>
<protein>
    <submittedName>
        <fullName evidence="4">Leucine-rich repeat-containing protein 20</fullName>
    </submittedName>
</protein>
<dbReference type="InterPro" id="IPR050216">
    <property type="entry name" value="LRR_domain-containing"/>
</dbReference>
<dbReference type="InterPro" id="IPR003591">
    <property type="entry name" value="Leu-rich_rpt_typical-subtyp"/>
</dbReference>
<name>A0A6J2VFX8_CHACN</name>
<reference evidence="4" key="1">
    <citation type="submission" date="2025-08" db="UniProtKB">
        <authorList>
            <consortium name="RefSeq"/>
        </authorList>
    </citation>
    <scope>IDENTIFICATION</scope>
</reference>
<dbReference type="Gene3D" id="3.80.10.10">
    <property type="entry name" value="Ribonuclease Inhibitor"/>
    <property type="match status" value="1"/>
</dbReference>
<keyword evidence="1" id="KW-0433">Leucine-rich repeat</keyword>
<dbReference type="CTD" id="55222"/>
<dbReference type="Pfam" id="PF13855">
    <property type="entry name" value="LRR_8"/>
    <property type="match status" value="1"/>
</dbReference>
<keyword evidence="2" id="KW-0677">Repeat</keyword>
<dbReference type="OrthoDB" id="1060944at2759"/>
<evidence type="ECO:0000256" key="2">
    <source>
        <dbReference type="ARBA" id="ARBA00022737"/>
    </source>
</evidence>
<accession>A0A6J2VFX8</accession>
<dbReference type="RefSeq" id="XP_030630728.1">
    <property type="nucleotide sequence ID" value="XM_030774868.1"/>
</dbReference>
<dbReference type="Proteomes" id="UP000504632">
    <property type="component" value="Chromosome 5"/>
</dbReference>
<evidence type="ECO:0000313" key="4">
    <source>
        <dbReference type="RefSeq" id="XP_030630728.1"/>
    </source>
</evidence>
<dbReference type="InterPro" id="IPR001611">
    <property type="entry name" value="Leu-rich_rpt"/>
</dbReference>
<evidence type="ECO:0000256" key="1">
    <source>
        <dbReference type="ARBA" id="ARBA00022614"/>
    </source>
</evidence>
<proteinExistence type="predicted"/>
<dbReference type="PANTHER" id="PTHR48051">
    <property type="match status" value="1"/>
</dbReference>
<dbReference type="GO" id="GO:0005737">
    <property type="term" value="C:cytoplasm"/>
    <property type="evidence" value="ECO:0007669"/>
    <property type="project" value="TreeGrafter"/>
</dbReference>
<gene>
    <name evidence="4" type="primary">lrrc20</name>
</gene>